<evidence type="ECO:0000313" key="3">
    <source>
        <dbReference type="Proteomes" id="UP001066276"/>
    </source>
</evidence>
<evidence type="ECO:0000256" key="1">
    <source>
        <dbReference type="SAM" id="MobiDB-lite"/>
    </source>
</evidence>
<feature type="region of interest" description="Disordered" evidence="1">
    <location>
        <begin position="98"/>
        <end position="121"/>
    </location>
</feature>
<reference evidence="2" key="1">
    <citation type="journal article" date="2022" name="bioRxiv">
        <title>Sequencing and chromosome-scale assembly of the giantPleurodeles waltlgenome.</title>
        <authorList>
            <person name="Brown T."/>
            <person name="Elewa A."/>
            <person name="Iarovenko S."/>
            <person name="Subramanian E."/>
            <person name="Araus A.J."/>
            <person name="Petzold A."/>
            <person name="Susuki M."/>
            <person name="Suzuki K.-i.T."/>
            <person name="Hayashi T."/>
            <person name="Toyoda A."/>
            <person name="Oliveira C."/>
            <person name="Osipova E."/>
            <person name="Leigh N.D."/>
            <person name="Simon A."/>
            <person name="Yun M.H."/>
        </authorList>
    </citation>
    <scope>NUCLEOTIDE SEQUENCE</scope>
    <source>
        <strain evidence="2">20211129_DDA</strain>
        <tissue evidence="2">Liver</tissue>
    </source>
</reference>
<gene>
    <name evidence="2" type="ORF">NDU88_000261</name>
</gene>
<protein>
    <submittedName>
        <fullName evidence="2">Uncharacterized protein</fullName>
    </submittedName>
</protein>
<proteinExistence type="predicted"/>
<name>A0AAV7LU35_PLEWA</name>
<sequence>MQKRRVRALVASVVSPAQSLEVYPPLWHSVNPDIARHQYREGEQVACLLIIISVMSSSVCPVLRQSWIRIRSQASCSVGPMRADGGLDSVTCVGVGSGAGSSEVSASMEGSDVQPGARVET</sequence>
<organism evidence="2 3">
    <name type="scientific">Pleurodeles waltl</name>
    <name type="common">Iberian ribbed newt</name>
    <dbReference type="NCBI Taxonomy" id="8319"/>
    <lineage>
        <taxon>Eukaryota</taxon>
        <taxon>Metazoa</taxon>
        <taxon>Chordata</taxon>
        <taxon>Craniata</taxon>
        <taxon>Vertebrata</taxon>
        <taxon>Euteleostomi</taxon>
        <taxon>Amphibia</taxon>
        <taxon>Batrachia</taxon>
        <taxon>Caudata</taxon>
        <taxon>Salamandroidea</taxon>
        <taxon>Salamandridae</taxon>
        <taxon>Pleurodelinae</taxon>
        <taxon>Pleurodeles</taxon>
    </lineage>
</organism>
<dbReference type="EMBL" id="JANPWB010000014">
    <property type="protein sequence ID" value="KAJ1095091.1"/>
    <property type="molecule type" value="Genomic_DNA"/>
</dbReference>
<dbReference type="AlphaFoldDB" id="A0AAV7LU35"/>
<keyword evidence="3" id="KW-1185">Reference proteome</keyword>
<dbReference type="Proteomes" id="UP001066276">
    <property type="component" value="Chromosome 10"/>
</dbReference>
<evidence type="ECO:0000313" key="2">
    <source>
        <dbReference type="EMBL" id="KAJ1095091.1"/>
    </source>
</evidence>
<comment type="caution">
    <text evidence="2">The sequence shown here is derived from an EMBL/GenBank/DDBJ whole genome shotgun (WGS) entry which is preliminary data.</text>
</comment>
<accession>A0AAV7LU35</accession>
<feature type="compositionally biased region" description="Low complexity" evidence="1">
    <location>
        <begin position="100"/>
        <end position="111"/>
    </location>
</feature>